<dbReference type="Proteomes" id="UP000887576">
    <property type="component" value="Unplaced"/>
</dbReference>
<evidence type="ECO:0000313" key="1">
    <source>
        <dbReference type="Proteomes" id="UP000887576"/>
    </source>
</evidence>
<protein>
    <submittedName>
        <fullName evidence="2">t-SNARE coiled-coil homology domain-containing protein</fullName>
    </submittedName>
</protein>
<accession>A0AC34QCU2</accession>
<name>A0AC34QCU2_9BILA</name>
<sequence>MVASSLSPPPKKGIHETDTKNTSDMLNKFLNIFSSLALDMTEMINDQNKTKEDMKTLVDQFHQSISGATREITGVLMNQPRNTSKQAEPKNIYQEFLKAQEDEKSLILTGIDENKTITEIKNHIEPIIQTCNQQARVEKVTKLGKSKCIKITLASNEQRQILLQKLHLAKNTIQSNNIKIRKFLNQEELRKVKEMN</sequence>
<proteinExistence type="predicted"/>
<evidence type="ECO:0000313" key="2">
    <source>
        <dbReference type="WBParaSite" id="JU765_v2.g15193.t1"/>
    </source>
</evidence>
<reference evidence="2" key="1">
    <citation type="submission" date="2022-11" db="UniProtKB">
        <authorList>
            <consortium name="WormBaseParasite"/>
        </authorList>
    </citation>
    <scope>IDENTIFICATION</scope>
</reference>
<dbReference type="WBParaSite" id="JU765_v2.g15193.t1">
    <property type="protein sequence ID" value="JU765_v2.g15193.t1"/>
    <property type="gene ID" value="JU765_v2.g15193"/>
</dbReference>
<organism evidence="1 2">
    <name type="scientific">Panagrolaimus sp. JU765</name>
    <dbReference type="NCBI Taxonomy" id="591449"/>
    <lineage>
        <taxon>Eukaryota</taxon>
        <taxon>Metazoa</taxon>
        <taxon>Ecdysozoa</taxon>
        <taxon>Nematoda</taxon>
        <taxon>Chromadorea</taxon>
        <taxon>Rhabditida</taxon>
        <taxon>Tylenchina</taxon>
        <taxon>Panagrolaimomorpha</taxon>
        <taxon>Panagrolaimoidea</taxon>
        <taxon>Panagrolaimidae</taxon>
        <taxon>Panagrolaimus</taxon>
    </lineage>
</organism>